<dbReference type="GO" id="GO:0012505">
    <property type="term" value="C:endomembrane system"/>
    <property type="evidence" value="ECO:0007669"/>
    <property type="project" value="UniProtKB-SubCell"/>
</dbReference>
<dbReference type="EMBL" id="CAJNNV010010400">
    <property type="protein sequence ID" value="CAE8598570.1"/>
    <property type="molecule type" value="Genomic_DNA"/>
</dbReference>
<keyword evidence="8" id="KW-1185">Reference proteome</keyword>
<comment type="caution">
    <text evidence="7">The sequence shown here is derived from an EMBL/GenBank/DDBJ whole genome shotgun (WGS) entry which is preliminary data.</text>
</comment>
<evidence type="ECO:0000256" key="4">
    <source>
        <dbReference type="ARBA" id="ARBA00023136"/>
    </source>
</evidence>
<dbReference type="Pfam" id="PF02656">
    <property type="entry name" value="DUF202"/>
    <property type="match status" value="1"/>
</dbReference>
<accession>A0A813EI15</accession>
<keyword evidence="2 5" id="KW-0812">Transmembrane</keyword>
<dbReference type="InterPro" id="IPR003807">
    <property type="entry name" value="DUF202"/>
</dbReference>
<evidence type="ECO:0000259" key="6">
    <source>
        <dbReference type="Pfam" id="PF02656"/>
    </source>
</evidence>
<evidence type="ECO:0000256" key="2">
    <source>
        <dbReference type="ARBA" id="ARBA00022692"/>
    </source>
</evidence>
<feature type="domain" description="DUF202" evidence="6">
    <location>
        <begin position="129"/>
        <end position="195"/>
    </location>
</feature>
<feature type="transmembrane region" description="Helical" evidence="5">
    <location>
        <begin position="169"/>
        <end position="187"/>
    </location>
</feature>
<name>A0A813EI15_POLGL</name>
<evidence type="ECO:0000256" key="3">
    <source>
        <dbReference type="ARBA" id="ARBA00022989"/>
    </source>
</evidence>
<protein>
    <recommendedName>
        <fullName evidence="6">DUF202 domain-containing protein</fullName>
    </recommendedName>
</protein>
<evidence type="ECO:0000313" key="7">
    <source>
        <dbReference type="EMBL" id="CAE8598570.1"/>
    </source>
</evidence>
<dbReference type="AlphaFoldDB" id="A0A813EI15"/>
<reference evidence="7" key="1">
    <citation type="submission" date="2021-02" db="EMBL/GenBank/DDBJ databases">
        <authorList>
            <person name="Dougan E. K."/>
            <person name="Rhodes N."/>
            <person name="Thang M."/>
            <person name="Chan C."/>
        </authorList>
    </citation>
    <scope>NUCLEOTIDE SEQUENCE</scope>
</reference>
<evidence type="ECO:0000313" key="8">
    <source>
        <dbReference type="Proteomes" id="UP000654075"/>
    </source>
</evidence>
<proteinExistence type="predicted"/>
<dbReference type="Proteomes" id="UP000654075">
    <property type="component" value="Unassembled WGS sequence"/>
</dbReference>
<feature type="transmembrane region" description="Helical" evidence="5">
    <location>
        <begin position="230"/>
        <end position="253"/>
    </location>
</feature>
<sequence length="258" mass="28486">MADAPADCRTIYVRIDALGQEATPFALYPGMLREDFRLALAEAAGLTPSCGFCLRSEDGSLRQVPISAALPDGLRLQLIPRPENLQGERVVQAAAAELDKTQRRRFAGEVSKALVQETEVMRRMSHMTTYLSNDRTILAWTRTALAILRTTLSVMSLNSLVPHWRELRVVVLSMFALATLLFMIVGFERFRRLRKSLDTGTVDLDMIRVDAVSALDTFSPLWKWFHPAGVFDVMVLLGIAVIAVLAAVLGHAFKSAGG</sequence>
<organism evidence="7 8">
    <name type="scientific">Polarella glacialis</name>
    <name type="common">Dinoflagellate</name>
    <dbReference type="NCBI Taxonomy" id="89957"/>
    <lineage>
        <taxon>Eukaryota</taxon>
        <taxon>Sar</taxon>
        <taxon>Alveolata</taxon>
        <taxon>Dinophyceae</taxon>
        <taxon>Suessiales</taxon>
        <taxon>Suessiaceae</taxon>
        <taxon>Polarella</taxon>
    </lineage>
</organism>
<evidence type="ECO:0000256" key="1">
    <source>
        <dbReference type="ARBA" id="ARBA00004127"/>
    </source>
</evidence>
<keyword evidence="4 5" id="KW-0472">Membrane</keyword>
<gene>
    <name evidence="7" type="ORF">PGLA1383_LOCUS16974</name>
</gene>
<evidence type="ECO:0000256" key="5">
    <source>
        <dbReference type="SAM" id="Phobius"/>
    </source>
</evidence>
<keyword evidence="3 5" id="KW-1133">Transmembrane helix</keyword>
<comment type="subcellular location">
    <subcellularLocation>
        <location evidence="1">Endomembrane system</location>
        <topology evidence="1">Multi-pass membrane protein</topology>
    </subcellularLocation>
</comment>